<dbReference type="InterPro" id="IPR011814">
    <property type="entry name" value="BioC"/>
</dbReference>
<evidence type="ECO:0000256" key="1">
    <source>
        <dbReference type="ARBA" id="ARBA00000852"/>
    </source>
</evidence>
<dbReference type="eggNOG" id="COG2226">
    <property type="taxonomic scope" value="Bacteria"/>
</dbReference>
<comment type="pathway">
    <text evidence="2 8">Cofactor biosynthesis; biotin biosynthesis.</text>
</comment>
<dbReference type="GO" id="GO:0032259">
    <property type="term" value="P:methylation"/>
    <property type="evidence" value="ECO:0007669"/>
    <property type="project" value="UniProtKB-KW"/>
</dbReference>
<evidence type="ECO:0000313" key="11">
    <source>
        <dbReference type="Proteomes" id="UP000013165"/>
    </source>
</evidence>
<evidence type="ECO:0000256" key="3">
    <source>
        <dbReference type="ARBA" id="ARBA00012327"/>
    </source>
</evidence>
<dbReference type="HOGENOM" id="CLU_046586_2_2_6"/>
<keyword evidence="5 8" id="KW-0808">Transferase</keyword>
<dbReference type="EMBL" id="APLQ01000014">
    <property type="protein sequence ID" value="ENO13324.1"/>
    <property type="molecule type" value="Genomic_DNA"/>
</dbReference>
<comment type="caution">
    <text evidence="10">The sequence shown here is derived from an EMBL/GenBank/DDBJ whole genome shotgun (WGS) entry which is preliminary data.</text>
</comment>
<keyword evidence="7 8" id="KW-0093">Biotin biosynthesis</keyword>
<dbReference type="GO" id="GO:0009102">
    <property type="term" value="P:biotin biosynthetic process"/>
    <property type="evidence" value="ECO:0007669"/>
    <property type="project" value="UniProtKB-UniRule"/>
</dbReference>
<dbReference type="EC" id="2.1.1.197" evidence="3 8"/>
<dbReference type="Gene3D" id="3.40.50.150">
    <property type="entry name" value="Vaccinia Virus protein VP39"/>
    <property type="match status" value="1"/>
</dbReference>
<dbReference type="InterPro" id="IPR050602">
    <property type="entry name" value="Malonyl-ACP_OMT"/>
</dbReference>
<protein>
    <recommendedName>
        <fullName evidence="3 8">Malonyl-[acyl-carrier protein] O-methyltransferase</fullName>
        <shortName evidence="8">Malonyl-ACP O-methyltransferase</shortName>
        <ecNumber evidence="3 8">2.1.1.197</ecNumber>
    </recommendedName>
    <alternativeName>
        <fullName evidence="8">Biotin synthesis protein BioC</fullName>
    </alternativeName>
</protein>
<proteinExistence type="inferred from homology"/>
<evidence type="ECO:0000256" key="8">
    <source>
        <dbReference type="HAMAP-Rule" id="MF_00835"/>
    </source>
</evidence>
<dbReference type="OrthoDB" id="9760689at2"/>
<dbReference type="HAMAP" id="MF_00835">
    <property type="entry name" value="BioC"/>
    <property type="match status" value="1"/>
</dbReference>
<dbReference type="InterPro" id="IPR013216">
    <property type="entry name" value="Methyltransf_11"/>
</dbReference>
<dbReference type="Pfam" id="PF08241">
    <property type="entry name" value="Methyltransf_11"/>
    <property type="match status" value="1"/>
</dbReference>
<comment type="similarity">
    <text evidence="8">Belongs to the methyltransferase superfamily.</text>
</comment>
<comment type="catalytic activity">
    <reaction evidence="1 8">
        <text>malonyl-[ACP] + S-adenosyl-L-methionine = malonyl-[ACP] methyl ester + S-adenosyl-L-homocysteine</text>
        <dbReference type="Rhea" id="RHEA:17105"/>
        <dbReference type="Rhea" id="RHEA-COMP:9623"/>
        <dbReference type="Rhea" id="RHEA-COMP:9954"/>
        <dbReference type="ChEBI" id="CHEBI:57856"/>
        <dbReference type="ChEBI" id="CHEBI:59789"/>
        <dbReference type="ChEBI" id="CHEBI:78449"/>
        <dbReference type="ChEBI" id="CHEBI:78845"/>
        <dbReference type="EC" id="2.1.1.197"/>
    </reaction>
</comment>
<dbReference type="PANTHER" id="PTHR13090:SF1">
    <property type="entry name" value="ARGININE-HYDROXYLASE NDUFAF5, MITOCHONDRIAL"/>
    <property type="match status" value="1"/>
</dbReference>
<evidence type="ECO:0000259" key="9">
    <source>
        <dbReference type="Pfam" id="PF08241"/>
    </source>
</evidence>
<evidence type="ECO:0000256" key="6">
    <source>
        <dbReference type="ARBA" id="ARBA00022691"/>
    </source>
</evidence>
<feature type="domain" description="Methyltransferase type 11" evidence="9">
    <location>
        <begin position="65"/>
        <end position="158"/>
    </location>
</feature>
<dbReference type="InterPro" id="IPR029063">
    <property type="entry name" value="SAM-dependent_MTases_sf"/>
</dbReference>
<organism evidence="10 11">
    <name type="scientific">Marinobacter nanhaiticus D15-8W</name>
    <dbReference type="NCBI Taxonomy" id="626887"/>
    <lineage>
        <taxon>Bacteria</taxon>
        <taxon>Pseudomonadati</taxon>
        <taxon>Pseudomonadota</taxon>
        <taxon>Gammaproteobacteria</taxon>
        <taxon>Pseudomonadales</taxon>
        <taxon>Marinobacteraceae</taxon>
        <taxon>Marinobacter</taxon>
    </lineage>
</organism>
<dbReference type="GO" id="GO:0102130">
    <property type="term" value="F:malonyl-CoA methyltransferase activity"/>
    <property type="evidence" value="ECO:0007669"/>
    <property type="project" value="UniProtKB-EC"/>
</dbReference>
<dbReference type="Proteomes" id="UP000013165">
    <property type="component" value="Unassembled WGS sequence"/>
</dbReference>
<dbReference type="PATRIC" id="fig|626887.3.peg.3611"/>
<dbReference type="AlphaFoldDB" id="N6VZK1"/>
<keyword evidence="11" id="KW-1185">Reference proteome</keyword>
<dbReference type="STRING" id="626887.J057_18050"/>
<dbReference type="SUPFAM" id="SSF53335">
    <property type="entry name" value="S-adenosyl-L-methionine-dependent methyltransferases"/>
    <property type="match status" value="1"/>
</dbReference>
<keyword evidence="6 8" id="KW-0949">S-adenosyl-L-methionine</keyword>
<keyword evidence="4 8" id="KW-0489">Methyltransferase</keyword>
<dbReference type="UniPathway" id="UPA00078"/>
<accession>N6VZK1</accession>
<sequence>MNVQAFEIFEPSDSTRIYSRGDKASIARDFGAAATSYDRAARLQREMGAHLLGVMPEDSFTNVTDLGCGTGLFLEALSAKCGSKNLTAIDLSPAMLAHAKCNRNVDASWVCAAAESVPLPDDSQDLVFSNLMIQWCDDPEAVLRECQRILRPGGWLLCSTLLDGTLRELQQTWDLVDPGVPHVNRFEAPDRFSWAVDNVFPGARIDNRCYHLTYDHPSMLLRELKDLGAHHKSSERRTSMTGARRLKQLYRLYPRTNEGVLASYEAGFVVARHRT</sequence>
<evidence type="ECO:0000256" key="7">
    <source>
        <dbReference type="ARBA" id="ARBA00022756"/>
    </source>
</evidence>
<evidence type="ECO:0000256" key="5">
    <source>
        <dbReference type="ARBA" id="ARBA00022679"/>
    </source>
</evidence>
<dbReference type="PANTHER" id="PTHR13090">
    <property type="entry name" value="ARGININE-HYDROXYLASE NDUFAF5, MITOCHONDRIAL"/>
    <property type="match status" value="1"/>
</dbReference>
<comment type="function">
    <text evidence="8">Converts the free carboxyl group of a malonyl-thioester to its methyl ester by transfer of a methyl group from S-adenosyl-L-methionine (SAM). It allows to synthesize pimeloyl-ACP via the fatty acid synthetic pathway.</text>
</comment>
<dbReference type="RefSeq" id="WP_004581549.1">
    <property type="nucleotide sequence ID" value="NZ_AP028878.1"/>
</dbReference>
<evidence type="ECO:0000313" key="10">
    <source>
        <dbReference type="EMBL" id="ENO13324.1"/>
    </source>
</evidence>
<dbReference type="GO" id="GO:0010340">
    <property type="term" value="F:carboxyl-O-methyltransferase activity"/>
    <property type="evidence" value="ECO:0007669"/>
    <property type="project" value="UniProtKB-UniRule"/>
</dbReference>
<dbReference type="NCBIfam" id="TIGR02072">
    <property type="entry name" value="BioC"/>
    <property type="match status" value="1"/>
</dbReference>
<evidence type="ECO:0000256" key="2">
    <source>
        <dbReference type="ARBA" id="ARBA00004746"/>
    </source>
</evidence>
<evidence type="ECO:0000256" key="4">
    <source>
        <dbReference type="ARBA" id="ARBA00022603"/>
    </source>
</evidence>
<reference evidence="10 11" key="1">
    <citation type="journal article" date="2013" name="Genome Announc.">
        <title>Genome Sequence of the Polycyclic Aromatic Hydrocarbon-Degrading Bacterium Strain Marinobacter nanhaiticus D15-8WT.</title>
        <authorList>
            <person name="Cui Z."/>
            <person name="Gao W."/>
            <person name="Li Q."/>
            <person name="Xu G."/>
            <person name="Zheng L."/>
        </authorList>
    </citation>
    <scope>NUCLEOTIDE SEQUENCE [LARGE SCALE GENOMIC DNA]</scope>
    <source>
        <strain evidence="10 11">D15-8W</strain>
    </source>
</reference>
<dbReference type="CDD" id="cd02440">
    <property type="entry name" value="AdoMet_MTases"/>
    <property type="match status" value="1"/>
</dbReference>
<dbReference type="GO" id="GO:0008757">
    <property type="term" value="F:S-adenosylmethionine-dependent methyltransferase activity"/>
    <property type="evidence" value="ECO:0007669"/>
    <property type="project" value="InterPro"/>
</dbReference>
<gene>
    <name evidence="8 10" type="primary">bioC</name>
    <name evidence="10" type="ORF">J057_18050</name>
</gene>
<name>N6VZK1_9GAMM</name>